<keyword evidence="9" id="KW-1185">Reference proteome</keyword>
<proteinExistence type="predicted"/>
<dbReference type="Proteomes" id="UP001195483">
    <property type="component" value="Unassembled WGS sequence"/>
</dbReference>
<accession>A0AAE0T2X6</accession>
<evidence type="ECO:0000256" key="1">
    <source>
        <dbReference type="ARBA" id="ARBA00004370"/>
    </source>
</evidence>
<reference evidence="8" key="1">
    <citation type="journal article" date="2021" name="Genome Biol. Evol.">
        <title>A High-Quality Reference Genome for a Parasitic Bivalve with Doubly Uniparental Inheritance (Bivalvia: Unionida).</title>
        <authorList>
            <person name="Smith C.H."/>
        </authorList>
    </citation>
    <scope>NUCLEOTIDE SEQUENCE</scope>
    <source>
        <strain evidence="8">CHS0354</strain>
    </source>
</reference>
<organism evidence="8 9">
    <name type="scientific">Potamilus streckersoni</name>
    <dbReference type="NCBI Taxonomy" id="2493646"/>
    <lineage>
        <taxon>Eukaryota</taxon>
        <taxon>Metazoa</taxon>
        <taxon>Spiralia</taxon>
        <taxon>Lophotrochozoa</taxon>
        <taxon>Mollusca</taxon>
        <taxon>Bivalvia</taxon>
        <taxon>Autobranchia</taxon>
        <taxon>Heteroconchia</taxon>
        <taxon>Palaeoheterodonta</taxon>
        <taxon>Unionida</taxon>
        <taxon>Unionoidea</taxon>
        <taxon>Unionidae</taxon>
        <taxon>Ambleminae</taxon>
        <taxon>Lampsilini</taxon>
        <taxon>Potamilus</taxon>
    </lineage>
</organism>
<feature type="compositionally biased region" description="Low complexity" evidence="5">
    <location>
        <begin position="456"/>
        <end position="471"/>
    </location>
</feature>
<evidence type="ECO:0000313" key="8">
    <source>
        <dbReference type="EMBL" id="KAK3602736.1"/>
    </source>
</evidence>
<feature type="region of interest" description="Disordered" evidence="5">
    <location>
        <begin position="340"/>
        <end position="384"/>
    </location>
</feature>
<evidence type="ECO:0000256" key="3">
    <source>
        <dbReference type="ARBA" id="ARBA00022989"/>
    </source>
</evidence>
<protein>
    <recommendedName>
        <fullName evidence="7">G-protein coupled receptors family 1 profile domain-containing protein</fullName>
    </recommendedName>
</protein>
<evidence type="ECO:0000259" key="7">
    <source>
        <dbReference type="PROSITE" id="PS50262"/>
    </source>
</evidence>
<feature type="compositionally biased region" description="Basic and acidic residues" evidence="5">
    <location>
        <begin position="883"/>
        <end position="893"/>
    </location>
</feature>
<reference evidence="8" key="3">
    <citation type="submission" date="2023-05" db="EMBL/GenBank/DDBJ databases">
        <authorList>
            <person name="Smith C.H."/>
        </authorList>
    </citation>
    <scope>NUCLEOTIDE SEQUENCE</scope>
    <source>
        <strain evidence="8">CHS0354</strain>
        <tissue evidence="8">Mantle</tissue>
    </source>
</reference>
<feature type="compositionally biased region" description="Polar residues" evidence="5">
    <location>
        <begin position="259"/>
        <end position="270"/>
    </location>
</feature>
<evidence type="ECO:0000256" key="2">
    <source>
        <dbReference type="ARBA" id="ARBA00022692"/>
    </source>
</evidence>
<feature type="transmembrane region" description="Helical" evidence="6">
    <location>
        <begin position="74"/>
        <end position="102"/>
    </location>
</feature>
<evidence type="ECO:0000256" key="5">
    <source>
        <dbReference type="SAM" id="MobiDB-lite"/>
    </source>
</evidence>
<keyword evidence="4 6" id="KW-0472">Membrane</keyword>
<comment type="caution">
    <text evidence="8">The sequence shown here is derived from an EMBL/GenBank/DDBJ whole genome shotgun (WGS) entry which is preliminary data.</text>
</comment>
<dbReference type="PROSITE" id="PS50262">
    <property type="entry name" value="G_PROTEIN_RECEP_F1_2"/>
    <property type="match status" value="1"/>
</dbReference>
<feature type="compositionally biased region" description="Basic and acidic residues" evidence="5">
    <location>
        <begin position="518"/>
        <end position="534"/>
    </location>
</feature>
<evidence type="ECO:0000313" key="9">
    <source>
        <dbReference type="Proteomes" id="UP001195483"/>
    </source>
</evidence>
<evidence type="ECO:0000256" key="6">
    <source>
        <dbReference type="SAM" id="Phobius"/>
    </source>
</evidence>
<feature type="region of interest" description="Disordered" evidence="5">
    <location>
        <begin position="874"/>
        <end position="902"/>
    </location>
</feature>
<dbReference type="EMBL" id="JAEAOA010001055">
    <property type="protein sequence ID" value="KAK3602736.1"/>
    <property type="molecule type" value="Genomic_DNA"/>
</dbReference>
<feature type="transmembrane region" description="Helical" evidence="6">
    <location>
        <begin position="32"/>
        <end position="54"/>
    </location>
</feature>
<feature type="region of interest" description="Disordered" evidence="5">
    <location>
        <begin position="447"/>
        <end position="534"/>
    </location>
</feature>
<dbReference type="GO" id="GO:0016020">
    <property type="term" value="C:membrane"/>
    <property type="evidence" value="ECO:0007669"/>
    <property type="project" value="UniProtKB-SubCell"/>
</dbReference>
<feature type="compositionally biased region" description="Basic and acidic residues" evidence="5">
    <location>
        <begin position="403"/>
        <end position="428"/>
    </location>
</feature>
<dbReference type="CDD" id="cd00637">
    <property type="entry name" value="7tm_classA_rhodopsin-like"/>
    <property type="match status" value="1"/>
</dbReference>
<name>A0AAE0T2X6_9BIVA</name>
<feature type="compositionally biased region" description="Low complexity" evidence="5">
    <location>
        <begin position="342"/>
        <end position="353"/>
    </location>
</feature>
<feature type="domain" description="G-protein coupled receptors family 1 profile" evidence="7">
    <location>
        <begin position="1"/>
        <end position="203"/>
    </location>
</feature>
<feature type="compositionally biased region" description="Polar residues" evidence="5">
    <location>
        <begin position="808"/>
        <end position="839"/>
    </location>
</feature>
<reference evidence="8" key="2">
    <citation type="journal article" date="2021" name="Genome Biol. Evol.">
        <title>Developing a high-quality reference genome for a parasitic bivalve with doubly uniparental inheritance (Bivalvia: Unionida).</title>
        <authorList>
            <person name="Smith C.H."/>
        </authorList>
    </citation>
    <scope>NUCLEOTIDE SEQUENCE</scope>
    <source>
        <strain evidence="8">CHS0354</strain>
        <tissue evidence="8">Mantle</tissue>
    </source>
</reference>
<dbReference type="AlphaFoldDB" id="A0AAE0T2X6"/>
<dbReference type="InterPro" id="IPR017452">
    <property type="entry name" value="GPCR_Rhodpsn_7TM"/>
</dbReference>
<feature type="compositionally biased region" description="Polar residues" evidence="5">
    <location>
        <begin position="775"/>
        <end position="789"/>
    </location>
</feature>
<dbReference type="Gene3D" id="1.20.1070.10">
    <property type="entry name" value="Rhodopsin 7-helix transmembrane proteins"/>
    <property type="match status" value="1"/>
</dbReference>
<feature type="region of interest" description="Disordered" evidence="5">
    <location>
        <begin position="252"/>
        <end position="289"/>
    </location>
</feature>
<sequence>MAQILCLVTMCVHWSAVLKISAEKKKFISAKVLKIVVVFVWIVSSVVGLFPTIGVTSDPFQKDMCTFLTFDLGMGFTIFFIVLIFATVLTSAICVIDATVLLKYMKQVAEIKYQAGRFYLPDKRTSVPSSGTCTILERYHRLNFAWDLSKFILVFTILSFFMNHVPYAVLQCLQAFSGNDREWIEVTVLWLILLEALLMPHALWILSKRYRHALVYGWKVHILRKSNFEEDDPLSCTLQSYTRYIRREHDRTSRPVSRISENGNLENTLPRSHAKSNGRAGTPNSHNSIEEVNTNSLRKQNGICSDEILVQSQIEVHRLDHINMVGDESPRSKIHVNVVRQNSGSSSSASNESHNGKEVTLNPKEDITRSSSSSSRKNWKEQMRKKHLPAIFVNEAFDAQETKNMEKKREKKIKEKERERDKFYKTETESGSVHSMHYYMSSDYHPDYLTESLPRQKSQQESESEGVSGQYEEGDICNILDNLSSNSSESSEFRRRKVETSSKRQRSSATQPEPSNDSFREKTGDPGSDKSASHEVMKTNIEEGINQKEILRFKLKNNVKSNRPDLASEKQEGVSLGTFKRETTVYTEEVVFEGRTSFGRVEQVQNDSNFSDYFESSRYSTDQLELNSLNSSITNNHSVFHNKDRLRLNRQLNNGDKTEADREDNSSVTITVLKDKNRQTPWKDDTEDPVIEMKDHIKSDTDTLKNFNTCEINGQLLSPPLEDMHSELSTPTSIFDDETDRGFEEALEVNFITHTSIYGGMGISFDTIKEEPEDLTSSSSNPFMDVSSSSEEEPFKTHAVVSKRPDSRSTTSSMSDNPFDNVPVKSSTDLSGNYHSQRQGIKPVRRLNDEPEVEDSVFEFSNALSNRDVVARDNLSPWPDTNEPIKEDERSFDSDFSNSTFQNEPRDIYHARTTEMPLTNDIEPVYF</sequence>
<keyword evidence="3 6" id="KW-1133">Transmembrane helix</keyword>
<feature type="region of interest" description="Disordered" evidence="5">
    <location>
        <begin position="771"/>
        <end position="850"/>
    </location>
</feature>
<gene>
    <name evidence="8" type="ORF">CHS0354_017182</name>
</gene>
<feature type="transmembrane region" description="Helical" evidence="6">
    <location>
        <begin position="148"/>
        <end position="167"/>
    </location>
</feature>
<feature type="compositionally biased region" description="Polar residues" evidence="5">
    <location>
        <begin position="507"/>
        <end position="517"/>
    </location>
</feature>
<evidence type="ECO:0000256" key="4">
    <source>
        <dbReference type="ARBA" id="ARBA00023136"/>
    </source>
</evidence>
<keyword evidence="2 6" id="KW-0812">Transmembrane</keyword>
<comment type="subcellular location">
    <subcellularLocation>
        <location evidence="1">Membrane</location>
    </subcellularLocation>
</comment>
<dbReference type="SUPFAM" id="SSF81321">
    <property type="entry name" value="Family A G protein-coupled receptor-like"/>
    <property type="match status" value="1"/>
</dbReference>
<feature type="region of interest" description="Disordered" evidence="5">
    <location>
        <begin position="403"/>
        <end position="430"/>
    </location>
</feature>